<dbReference type="Pfam" id="PF02782">
    <property type="entry name" value="FGGY_C"/>
    <property type="match status" value="1"/>
</dbReference>
<dbReference type="InterPro" id="IPR043129">
    <property type="entry name" value="ATPase_NBD"/>
</dbReference>
<evidence type="ECO:0000259" key="7">
    <source>
        <dbReference type="Pfam" id="PF02782"/>
    </source>
</evidence>
<dbReference type="KEGG" id="slc:SL103_23035"/>
<evidence type="ECO:0000256" key="3">
    <source>
        <dbReference type="ARBA" id="ARBA00022777"/>
    </source>
</evidence>
<dbReference type="InterPro" id="IPR018483">
    <property type="entry name" value="Carb_kinase_FGGY_CS"/>
</dbReference>
<evidence type="ECO:0000256" key="2">
    <source>
        <dbReference type="ARBA" id="ARBA00022679"/>
    </source>
</evidence>
<comment type="similarity">
    <text evidence="1 4">Belongs to the FGGY kinase family.</text>
</comment>
<dbReference type="GO" id="GO:0005975">
    <property type="term" value="P:carbohydrate metabolic process"/>
    <property type="evidence" value="ECO:0007669"/>
    <property type="project" value="InterPro"/>
</dbReference>
<accession>A0A1D7VPT9</accession>
<dbReference type="Proteomes" id="UP000094094">
    <property type="component" value="Chromosome"/>
</dbReference>
<sequence length="536" mass="56690">MSVLTVDVGTTVIKSVVFDDQGTEIAVARRTTEVLRPHPGWAEQDMDAVWNAVVHTVRTVLDGLTDPVWLVSFTAQGDGAWFVDDRGRPTGPAILWSDGRAGDQLTAWQREGVLEAAFRRNGSLTCAGMPNALFSWLAAHDPGRLARSATSLTAAGWLFLRFTGVRATDESDASAPFLDHATGAYDPAILDLFGLGAYERLLPTVLGESQRIAEMTSRAAAELGLPAGLPVVMAPYDIASTARGVGVVNPGQACAILGTTLCTEIVRTHIDTDGEPSGIHIAYRGRERVLRAFPTLNGAEVLGWAARLLHLPGPPELAQLAFESEPGARGLMFLPYLSPAGERAPFLDPGARGSFWGLSLEHTPADLARAVFDGLSLVLRDALAAARTDVGELRLCGGGANSDAWCALIADATGVPTARSGDTELGAKGAFLTGLVRTGAETSMHSAAAKYVRMQRSWQPDPTRAEFYAALYEDFLGWRGLAREAGWRGRARWPEAAAARPGGAARPGNARRAAEATGNPVDPAATPRTAPGGTLD</sequence>
<gene>
    <name evidence="8" type="ORF">SL103_23035</name>
</gene>
<reference evidence="8 9" key="1">
    <citation type="submission" date="2016-09" db="EMBL/GenBank/DDBJ databases">
        <title>Complete genome sequencing of Streptomyces lydicus 103 and metabolic pathways analysis of antibiotic biosynthesis.</title>
        <authorList>
            <person name="Jia N."/>
            <person name="Ding M.-Z."/>
            <person name="Gao F."/>
            <person name="Yuan Y.-J."/>
        </authorList>
    </citation>
    <scope>NUCLEOTIDE SEQUENCE [LARGE SCALE GENOMIC DNA]</scope>
    <source>
        <strain evidence="8 9">103</strain>
    </source>
</reference>
<keyword evidence="2 4" id="KW-0808">Transferase</keyword>
<dbReference type="PIRSF" id="PIRSF000538">
    <property type="entry name" value="GlpK"/>
    <property type="match status" value="1"/>
</dbReference>
<keyword evidence="3 4" id="KW-0418">Kinase</keyword>
<evidence type="ECO:0000313" key="9">
    <source>
        <dbReference type="Proteomes" id="UP000094094"/>
    </source>
</evidence>
<evidence type="ECO:0000259" key="6">
    <source>
        <dbReference type="Pfam" id="PF00370"/>
    </source>
</evidence>
<evidence type="ECO:0000256" key="1">
    <source>
        <dbReference type="ARBA" id="ARBA00009156"/>
    </source>
</evidence>
<dbReference type="InterPro" id="IPR018485">
    <property type="entry name" value="FGGY_C"/>
</dbReference>
<dbReference type="InterPro" id="IPR018484">
    <property type="entry name" value="FGGY_N"/>
</dbReference>
<dbReference type="Gene3D" id="3.30.420.40">
    <property type="match status" value="2"/>
</dbReference>
<keyword evidence="9" id="KW-1185">Reference proteome</keyword>
<evidence type="ECO:0000256" key="5">
    <source>
        <dbReference type="SAM" id="MobiDB-lite"/>
    </source>
</evidence>
<feature type="domain" description="Carbohydrate kinase FGGY C-terminal" evidence="7">
    <location>
        <begin position="315"/>
        <end position="436"/>
    </location>
</feature>
<dbReference type="PROSITE" id="PS00445">
    <property type="entry name" value="FGGY_KINASES_2"/>
    <property type="match status" value="1"/>
</dbReference>
<dbReference type="OrthoDB" id="9782710at2"/>
<feature type="compositionally biased region" description="Low complexity" evidence="5">
    <location>
        <begin position="497"/>
        <end position="511"/>
    </location>
</feature>
<feature type="region of interest" description="Disordered" evidence="5">
    <location>
        <begin position="497"/>
        <end position="536"/>
    </location>
</feature>
<dbReference type="AlphaFoldDB" id="A0A1D7VPT9"/>
<evidence type="ECO:0000256" key="4">
    <source>
        <dbReference type="RuleBase" id="RU003733"/>
    </source>
</evidence>
<dbReference type="PANTHER" id="PTHR43095:SF3">
    <property type="entry name" value="L-XYLULOSE_3-KETO-L-GULONATE KINASE"/>
    <property type="match status" value="1"/>
</dbReference>
<dbReference type="Pfam" id="PF00370">
    <property type="entry name" value="FGGY_N"/>
    <property type="match status" value="1"/>
</dbReference>
<dbReference type="SUPFAM" id="SSF53067">
    <property type="entry name" value="Actin-like ATPase domain"/>
    <property type="match status" value="2"/>
</dbReference>
<dbReference type="GO" id="GO:0016301">
    <property type="term" value="F:kinase activity"/>
    <property type="evidence" value="ECO:0007669"/>
    <property type="project" value="UniProtKB-KW"/>
</dbReference>
<proteinExistence type="inferred from homology"/>
<evidence type="ECO:0000313" key="8">
    <source>
        <dbReference type="EMBL" id="AOP48737.1"/>
    </source>
</evidence>
<feature type="domain" description="Carbohydrate kinase FGGY N-terminal" evidence="6">
    <location>
        <begin position="3"/>
        <end position="242"/>
    </location>
</feature>
<name>A0A1D7VPT9_9ACTN</name>
<dbReference type="InterPro" id="IPR000577">
    <property type="entry name" value="Carb_kinase_FGGY"/>
</dbReference>
<dbReference type="GO" id="GO:0016773">
    <property type="term" value="F:phosphotransferase activity, alcohol group as acceptor"/>
    <property type="evidence" value="ECO:0007669"/>
    <property type="project" value="InterPro"/>
</dbReference>
<dbReference type="RefSeq" id="WP_069570857.1">
    <property type="nucleotide sequence ID" value="NZ_CP017157.1"/>
</dbReference>
<dbReference type="PANTHER" id="PTHR43095">
    <property type="entry name" value="SUGAR KINASE"/>
    <property type="match status" value="1"/>
</dbReference>
<organism evidence="8 9">
    <name type="scientific">Streptomyces lydicus</name>
    <dbReference type="NCBI Taxonomy" id="47763"/>
    <lineage>
        <taxon>Bacteria</taxon>
        <taxon>Bacillati</taxon>
        <taxon>Actinomycetota</taxon>
        <taxon>Actinomycetes</taxon>
        <taxon>Kitasatosporales</taxon>
        <taxon>Streptomycetaceae</taxon>
        <taxon>Streptomyces</taxon>
    </lineage>
</organism>
<dbReference type="InterPro" id="IPR050406">
    <property type="entry name" value="FGGY_Carb_Kinase"/>
</dbReference>
<protein>
    <submittedName>
        <fullName evidence="8">Carbohydrate kinase</fullName>
    </submittedName>
</protein>
<dbReference type="EMBL" id="CP017157">
    <property type="protein sequence ID" value="AOP48737.1"/>
    <property type="molecule type" value="Genomic_DNA"/>
</dbReference>